<evidence type="ECO:0000256" key="1">
    <source>
        <dbReference type="SAM" id="Phobius"/>
    </source>
</evidence>
<feature type="transmembrane region" description="Helical" evidence="1">
    <location>
        <begin position="294"/>
        <end position="314"/>
    </location>
</feature>
<keyword evidence="1" id="KW-0472">Membrane</keyword>
<keyword evidence="1" id="KW-1133">Transmembrane helix</keyword>
<evidence type="ECO:0000313" key="2">
    <source>
        <dbReference type="EMBL" id="OGK23892.1"/>
    </source>
</evidence>
<comment type="caution">
    <text evidence="2">The sequence shown here is derived from an EMBL/GenBank/DDBJ whole genome shotgun (WGS) entry which is preliminary data.</text>
</comment>
<feature type="transmembrane region" description="Helical" evidence="1">
    <location>
        <begin position="326"/>
        <end position="346"/>
    </location>
</feature>
<dbReference type="EMBL" id="MFZM01000015">
    <property type="protein sequence ID" value="OGK23892.1"/>
    <property type="molecule type" value="Genomic_DNA"/>
</dbReference>
<evidence type="ECO:0008006" key="4">
    <source>
        <dbReference type="Google" id="ProtNLM"/>
    </source>
</evidence>
<feature type="transmembrane region" description="Helical" evidence="1">
    <location>
        <begin position="246"/>
        <end position="265"/>
    </location>
</feature>
<feature type="transmembrane region" description="Helical" evidence="1">
    <location>
        <begin position="168"/>
        <end position="191"/>
    </location>
</feature>
<organism evidence="2 3">
    <name type="scientific">Candidatus Roizmanbacteria bacterium RIFCSPHIGHO2_02_FULL_37_24</name>
    <dbReference type="NCBI Taxonomy" id="1802037"/>
    <lineage>
        <taxon>Bacteria</taxon>
        <taxon>Candidatus Roizmaniibacteriota</taxon>
    </lineage>
</organism>
<feature type="transmembrane region" description="Helical" evidence="1">
    <location>
        <begin position="203"/>
        <end position="224"/>
    </location>
</feature>
<sequence>MDIFSLHKLTLTTKTLSLITIVFIFLAFWYKTSIFLDPDFGWEIRMGQYILKNGIPYTDPLSYTMPSYPIIAHYWLSSSLITRIYPVFGYVGLAGIVSCFSLLAMLILVPRKGFSLSLIPLLLATSGLFSYASVRPHFFTWLFLAFIFRITTDKMLWKKYCWYIPLLFILWTNIHGGFAAGLFLILIKLIVDAWHEKKINKQIALISTLSIVATFINPYGIYVWREIFITIFDPGTRIGINEWQPFISRLSLIHAPVLVLPLVLFARYFRSFTLLEKCFFVILLINGFSSSKMYPMWLLYSIYFSTKGLLFLTYEVKNNKIASQKLNIILSCLLIIAGTYTSTYGFRVYTIYKQLSEERFYPKKAVEFIKLHPTQGHIFSSFSWGGYVLWKLPEHKTFVDGRMPHWENQNASNSESKKAIDDFQKILKTELAFDNIASKYTIDTLLLPKEYRKKFKKFFLALKKDDWKTIYKDDISVILRKD</sequence>
<evidence type="ECO:0000313" key="3">
    <source>
        <dbReference type="Proteomes" id="UP000177159"/>
    </source>
</evidence>
<dbReference type="Proteomes" id="UP000177159">
    <property type="component" value="Unassembled WGS sequence"/>
</dbReference>
<reference evidence="2 3" key="1">
    <citation type="journal article" date="2016" name="Nat. Commun.">
        <title>Thousands of microbial genomes shed light on interconnected biogeochemical processes in an aquifer system.</title>
        <authorList>
            <person name="Anantharaman K."/>
            <person name="Brown C.T."/>
            <person name="Hug L.A."/>
            <person name="Sharon I."/>
            <person name="Castelle C.J."/>
            <person name="Probst A.J."/>
            <person name="Thomas B.C."/>
            <person name="Singh A."/>
            <person name="Wilkins M.J."/>
            <person name="Karaoz U."/>
            <person name="Brodie E.L."/>
            <person name="Williams K.H."/>
            <person name="Hubbard S.S."/>
            <person name="Banfield J.F."/>
        </authorList>
    </citation>
    <scope>NUCLEOTIDE SEQUENCE [LARGE SCALE GENOMIC DNA]</scope>
</reference>
<feature type="transmembrane region" description="Helical" evidence="1">
    <location>
        <begin position="12"/>
        <end position="30"/>
    </location>
</feature>
<name>A0A1F7GZE8_9BACT</name>
<feature type="transmembrane region" description="Helical" evidence="1">
    <location>
        <begin position="87"/>
        <end position="109"/>
    </location>
</feature>
<gene>
    <name evidence="2" type="ORF">A3C24_02490</name>
</gene>
<proteinExistence type="predicted"/>
<feature type="transmembrane region" description="Helical" evidence="1">
    <location>
        <begin position="121"/>
        <end position="148"/>
    </location>
</feature>
<keyword evidence="1" id="KW-0812">Transmembrane</keyword>
<accession>A0A1F7GZE8</accession>
<protein>
    <recommendedName>
        <fullName evidence="4">Glycosyltransferase RgtA/B/C/D-like domain-containing protein</fullName>
    </recommendedName>
</protein>
<dbReference type="AlphaFoldDB" id="A0A1F7GZE8"/>